<protein>
    <submittedName>
        <fullName evidence="2">Uncharacterized protein</fullName>
    </submittedName>
</protein>
<accession>A0A5B7ID13</accession>
<proteinExistence type="predicted"/>
<feature type="region of interest" description="Disordered" evidence="1">
    <location>
        <begin position="1"/>
        <end position="23"/>
    </location>
</feature>
<dbReference type="Proteomes" id="UP000324222">
    <property type="component" value="Unassembled WGS sequence"/>
</dbReference>
<reference evidence="2 3" key="1">
    <citation type="submission" date="2019-05" db="EMBL/GenBank/DDBJ databases">
        <title>Another draft genome of Portunus trituberculatus and its Hox gene families provides insights of decapod evolution.</title>
        <authorList>
            <person name="Jeong J.-H."/>
            <person name="Song I."/>
            <person name="Kim S."/>
            <person name="Choi T."/>
            <person name="Kim D."/>
            <person name="Ryu S."/>
            <person name="Kim W."/>
        </authorList>
    </citation>
    <scope>NUCLEOTIDE SEQUENCE [LARGE SCALE GENOMIC DNA]</scope>
    <source>
        <tissue evidence="2">Muscle</tissue>
    </source>
</reference>
<evidence type="ECO:0000313" key="2">
    <source>
        <dbReference type="EMBL" id="MPC83361.1"/>
    </source>
</evidence>
<organism evidence="2 3">
    <name type="scientific">Portunus trituberculatus</name>
    <name type="common">Swimming crab</name>
    <name type="synonym">Neptunus trituberculatus</name>
    <dbReference type="NCBI Taxonomy" id="210409"/>
    <lineage>
        <taxon>Eukaryota</taxon>
        <taxon>Metazoa</taxon>
        <taxon>Ecdysozoa</taxon>
        <taxon>Arthropoda</taxon>
        <taxon>Crustacea</taxon>
        <taxon>Multicrustacea</taxon>
        <taxon>Malacostraca</taxon>
        <taxon>Eumalacostraca</taxon>
        <taxon>Eucarida</taxon>
        <taxon>Decapoda</taxon>
        <taxon>Pleocyemata</taxon>
        <taxon>Brachyura</taxon>
        <taxon>Eubrachyura</taxon>
        <taxon>Portunoidea</taxon>
        <taxon>Portunidae</taxon>
        <taxon>Portuninae</taxon>
        <taxon>Portunus</taxon>
    </lineage>
</organism>
<comment type="caution">
    <text evidence="2">The sequence shown here is derived from an EMBL/GenBank/DDBJ whole genome shotgun (WGS) entry which is preliminary data.</text>
</comment>
<name>A0A5B7ID13_PORTR</name>
<sequence>MRGRGQGSREAGREGRQPSDLLSGRVVLRGTKEEVASFGSVWQERKAKECSWVRIFGGLSR</sequence>
<evidence type="ECO:0000256" key="1">
    <source>
        <dbReference type="SAM" id="MobiDB-lite"/>
    </source>
</evidence>
<gene>
    <name evidence="2" type="ORF">E2C01_078070</name>
</gene>
<dbReference type="AlphaFoldDB" id="A0A5B7ID13"/>
<keyword evidence="3" id="KW-1185">Reference proteome</keyword>
<evidence type="ECO:0000313" key="3">
    <source>
        <dbReference type="Proteomes" id="UP000324222"/>
    </source>
</evidence>
<dbReference type="EMBL" id="VSRR010062301">
    <property type="protein sequence ID" value="MPC83361.1"/>
    <property type="molecule type" value="Genomic_DNA"/>
</dbReference>